<organism evidence="7">
    <name type="scientific">Spirodela intermedia</name>
    <name type="common">Intermediate duckweed</name>
    <dbReference type="NCBI Taxonomy" id="51605"/>
    <lineage>
        <taxon>Eukaryota</taxon>
        <taxon>Viridiplantae</taxon>
        <taxon>Streptophyta</taxon>
        <taxon>Embryophyta</taxon>
        <taxon>Tracheophyta</taxon>
        <taxon>Spermatophyta</taxon>
        <taxon>Magnoliopsida</taxon>
        <taxon>Liliopsida</taxon>
        <taxon>Araceae</taxon>
        <taxon>Lemnoideae</taxon>
        <taxon>Spirodela</taxon>
    </lineage>
</organism>
<dbReference type="GO" id="GO:0008270">
    <property type="term" value="F:zinc ion binding"/>
    <property type="evidence" value="ECO:0007669"/>
    <property type="project" value="UniProtKB-KW"/>
</dbReference>
<keyword evidence="8" id="KW-1185">Reference proteome</keyword>
<sequence length="181" mass="19579">MGPRAGEEAEAAPGADRLVLVNTMTQGMVMLRTGGGGGLDVAAMVQEMLAATEVGGSRGPPPASKASIAELPVVERATGREDGVSEVAAEGEVREMPCHHRFHGGCIEKWLRIHGSCPVCRHRMPEEKAAEGKKEGEAAAPYRRRDVWVTLTFNRGDNQREDQRRQEGDGGAREEGEEQRH</sequence>
<keyword evidence="1" id="KW-0479">Metal-binding</keyword>
<dbReference type="EMBL" id="CACRZD030000008">
    <property type="protein sequence ID" value="CAA6664525.1"/>
    <property type="molecule type" value="Genomic_DNA"/>
</dbReference>
<protein>
    <recommendedName>
        <fullName evidence="6">RING-type domain-containing protein</fullName>
    </recommendedName>
</protein>
<dbReference type="GO" id="GO:0016567">
    <property type="term" value="P:protein ubiquitination"/>
    <property type="evidence" value="ECO:0007669"/>
    <property type="project" value="TreeGrafter"/>
</dbReference>
<dbReference type="AlphaFoldDB" id="A0A7I8J2U0"/>
<evidence type="ECO:0000256" key="4">
    <source>
        <dbReference type="PROSITE-ProRule" id="PRU00175"/>
    </source>
</evidence>
<keyword evidence="3" id="KW-0862">Zinc</keyword>
<accession>A0A7I8J2U0</accession>
<evidence type="ECO:0000256" key="2">
    <source>
        <dbReference type="ARBA" id="ARBA00022771"/>
    </source>
</evidence>
<dbReference type="Pfam" id="PF13639">
    <property type="entry name" value="zf-RING_2"/>
    <property type="match status" value="1"/>
</dbReference>
<reference evidence="7 8" key="1">
    <citation type="submission" date="2019-12" db="EMBL/GenBank/DDBJ databases">
        <authorList>
            <person name="Scholz U."/>
            <person name="Mascher M."/>
            <person name="Fiebig A."/>
        </authorList>
    </citation>
    <scope>NUCLEOTIDE SEQUENCE</scope>
</reference>
<dbReference type="PANTHER" id="PTHR15710">
    <property type="entry name" value="E3 UBIQUITIN-PROTEIN LIGASE PRAJA"/>
    <property type="match status" value="1"/>
</dbReference>
<dbReference type="GO" id="GO:0061630">
    <property type="term" value="F:ubiquitin protein ligase activity"/>
    <property type="evidence" value="ECO:0007669"/>
    <property type="project" value="TreeGrafter"/>
</dbReference>
<dbReference type="PROSITE" id="PS50089">
    <property type="entry name" value="ZF_RING_2"/>
    <property type="match status" value="1"/>
</dbReference>
<proteinExistence type="predicted"/>
<dbReference type="Gene3D" id="3.30.40.10">
    <property type="entry name" value="Zinc/RING finger domain, C3HC4 (zinc finger)"/>
    <property type="match status" value="1"/>
</dbReference>
<feature type="compositionally biased region" description="Basic and acidic residues" evidence="5">
    <location>
        <begin position="157"/>
        <end position="181"/>
    </location>
</feature>
<name>A0A7I8J2U0_SPIIN</name>
<dbReference type="GO" id="GO:0005737">
    <property type="term" value="C:cytoplasm"/>
    <property type="evidence" value="ECO:0007669"/>
    <property type="project" value="TreeGrafter"/>
</dbReference>
<evidence type="ECO:0000259" key="6">
    <source>
        <dbReference type="PROSITE" id="PS50089"/>
    </source>
</evidence>
<dbReference type="EMBL" id="LR743595">
    <property type="protein sequence ID" value="CAA2625113.1"/>
    <property type="molecule type" value="Genomic_DNA"/>
</dbReference>
<dbReference type="Proteomes" id="UP001189122">
    <property type="component" value="Unassembled WGS sequence"/>
</dbReference>
<dbReference type="InterPro" id="IPR013083">
    <property type="entry name" value="Znf_RING/FYVE/PHD"/>
</dbReference>
<evidence type="ECO:0000256" key="1">
    <source>
        <dbReference type="ARBA" id="ARBA00022723"/>
    </source>
</evidence>
<feature type="domain" description="RING-type" evidence="6">
    <location>
        <begin position="96"/>
        <end position="121"/>
    </location>
</feature>
<evidence type="ECO:0000313" key="8">
    <source>
        <dbReference type="Proteomes" id="UP001189122"/>
    </source>
</evidence>
<feature type="region of interest" description="Disordered" evidence="5">
    <location>
        <begin position="152"/>
        <end position="181"/>
    </location>
</feature>
<evidence type="ECO:0000256" key="3">
    <source>
        <dbReference type="ARBA" id="ARBA00022833"/>
    </source>
</evidence>
<gene>
    <name evidence="7" type="ORF">SI7747_08010914</name>
</gene>
<dbReference type="SUPFAM" id="SSF57850">
    <property type="entry name" value="RING/U-box"/>
    <property type="match status" value="1"/>
</dbReference>
<dbReference type="InterPro" id="IPR001841">
    <property type="entry name" value="Znf_RING"/>
</dbReference>
<evidence type="ECO:0000256" key="5">
    <source>
        <dbReference type="SAM" id="MobiDB-lite"/>
    </source>
</evidence>
<keyword evidence="2 4" id="KW-0863">Zinc-finger</keyword>
<evidence type="ECO:0000313" key="7">
    <source>
        <dbReference type="EMBL" id="CAA2625113.1"/>
    </source>
</evidence>
<dbReference type="PANTHER" id="PTHR15710:SF132">
    <property type="entry name" value="E3 UBIQUITIN-PROTEIN LIGASE MPSR1"/>
    <property type="match status" value="1"/>
</dbReference>